<dbReference type="GO" id="GO:0048476">
    <property type="term" value="C:Holliday junction resolvase complex"/>
    <property type="evidence" value="ECO:0007669"/>
    <property type="project" value="UniProtKB-UniRule"/>
</dbReference>
<keyword evidence="1" id="KW-0539">Nucleus</keyword>
<comment type="subunit">
    <text evidence="1">Interacts with EME1.</text>
</comment>
<comment type="function">
    <text evidence="1">Interacts with EME1 to form a DNA structure-specific endonuclease with substrate preference for branched DNA structures with a 5'-end at the branch nick. Typical substrates include 3'-flap structures, D-loops, replication forks and nicked Holliday junctions. May be required in mitosis for the processing of stalled or collapsed replication fork intermediates. May be required in meiosis for the repair of meiosis-specific double strand breaks subsequent to single-end invasion (SEI).</text>
</comment>
<keyword evidence="1" id="KW-0378">Hydrolase</keyword>
<dbReference type="GO" id="GO:0006308">
    <property type="term" value="P:DNA catabolic process"/>
    <property type="evidence" value="ECO:0007669"/>
    <property type="project" value="UniProtKB-UniRule"/>
</dbReference>
<proteinExistence type="inferred from homology"/>
<keyword evidence="1 2" id="KW-0255">Endonuclease</keyword>
<organism evidence="2 3">
    <name type="scientific">Lates japonicus</name>
    <name type="common">Japanese lates</name>
    <dbReference type="NCBI Taxonomy" id="270547"/>
    <lineage>
        <taxon>Eukaryota</taxon>
        <taxon>Metazoa</taxon>
        <taxon>Chordata</taxon>
        <taxon>Craniata</taxon>
        <taxon>Vertebrata</taxon>
        <taxon>Euteleostomi</taxon>
        <taxon>Actinopterygii</taxon>
        <taxon>Neopterygii</taxon>
        <taxon>Teleostei</taxon>
        <taxon>Neoteleostei</taxon>
        <taxon>Acanthomorphata</taxon>
        <taxon>Carangaria</taxon>
        <taxon>Carangaria incertae sedis</taxon>
        <taxon>Centropomidae</taxon>
        <taxon>Lates</taxon>
    </lineage>
</organism>
<dbReference type="GO" id="GO:0008821">
    <property type="term" value="F:crossover junction DNA endonuclease activity"/>
    <property type="evidence" value="ECO:0007669"/>
    <property type="project" value="UniProtKB-UniRule"/>
</dbReference>
<evidence type="ECO:0000313" key="2">
    <source>
        <dbReference type="EMBL" id="GLD73996.1"/>
    </source>
</evidence>
<keyword evidence="1" id="KW-0460">Magnesium</keyword>
<keyword evidence="3" id="KW-1185">Reference proteome</keyword>
<evidence type="ECO:0000256" key="1">
    <source>
        <dbReference type="RuleBase" id="RU369042"/>
    </source>
</evidence>
<evidence type="ECO:0000313" key="3">
    <source>
        <dbReference type="Proteomes" id="UP001279410"/>
    </source>
</evidence>
<name>A0AAD3RML0_LATJO</name>
<keyword evidence="1" id="KW-0227">DNA damage</keyword>
<dbReference type="GO" id="GO:0031573">
    <property type="term" value="P:mitotic intra-S DNA damage checkpoint signaling"/>
    <property type="evidence" value="ECO:0007669"/>
    <property type="project" value="TreeGrafter"/>
</dbReference>
<dbReference type="GO" id="GO:0000727">
    <property type="term" value="P:double-strand break repair via break-induced replication"/>
    <property type="evidence" value="ECO:0007669"/>
    <property type="project" value="UniProtKB-UniRule"/>
</dbReference>
<keyword evidence="1" id="KW-0234">DNA repair</keyword>
<sequence>MESTGVRKLSVEELPAMVARERSHLFQVDSEPQLSGAGPRLHYREEEDGRPVWGASLTDLQGTEVPTERCDTLSARLSGGGCGATFITLGLPETTLQAMVVDGFFVKRVQDVRESAAYLTVMTRYLTKLYQNRTLLCRSRELEGDEGTGEEERGNPSCSLISFAEFNHGAVKNKCQTVREVFARQLMQISGLSGDKAAAILEQYSTPHSLLSAYEQCRSEAEKEKLLSSIRYGKLKRNLGPALSRTVYQLYCTQGALT</sequence>
<gene>
    <name evidence="2" type="ORF">AKAME5_002532200</name>
</gene>
<dbReference type="Proteomes" id="UP001279410">
    <property type="component" value="Unassembled WGS sequence"/>
</dbReference>
<dbReference type="GO" id="GO:0003677">
    <property type="term" value="F:DNA binding"/>
    <property type="evidence" value="ECO:0007669"/>
    <property type="project" value="UniProtKB-UniRule"/>
</dbReference>
<dbReference type="GO" id="GO:0048257">
    <property type="term" value="F:3'-flap endonuclease activity"/>
    <property type="evidence" value="ECO:0007669"/>
    <property type="project" value="TreeGrafter"/>
</dbReference>
<dbReference type="PANTHER" id="PTHR13451">
    <property type="entry name" value="CLASS II CROSSOVER JUNCTION ENDONUCLEASE MUS81"/>
    <property type="match status" value="1"/>
</dbReference>
<dbReference type="EMBL" id="BRZM01001942">
    <property type="protein sequence ID" value="GLD73996.1"/>
    <property type="molecule type" value="Genomic_DNA"/>
</dbReference>
<dbReference type="GO" id="GO:0000712">
    <property type="term" value="P:resolution of meiotic recombination intermediates"/>
    <property type="evidence" value="ECO:0007669"/>
    <property type="project" value="TreeGrafter"/>
</dbReference>
<comment type="cofactor">
    <cofactor evidence="1">
        <name>Mg(2+)</name>
        <dbReference type="ChEBI" id="CHEBI:18420"/>
    </cofactor>
</comment>
<protein>
    <recommendedName>
        <fullName evidence="1">Crossover junction endonuclease MUS81</fullName>
        <ecNumber evidence="1">3.1.22.-</ecNumber>
    </recommendedName>
</protein>
<comment type="caution">
    <text evidence="2">The sequence shown here is derived from an EMBL/GenBank/DDBJ whole genome shotgun (WGS) entry which is preliminary data.</text>
</comment>
<dbReference type="AlphaFoldDB" id="A0AAD3RML0"/>
<reference evidence="2" key="1">
    <citation type="submission" date="2022-08" db="EMBL/GenBank/DDBJ databases">
        <title>Genome sequencing of akame (Lates japonicus).</title>
        <authorList>
            <person name="Hashiguchi Y."/>
            <person name="Takahashi H."/>
        </authorList>
    </citation>
    <scope>NUCLEOTIDE SEQUENCE</scope>
    <source>
        <strain evidence="2">Kochi</strain>
    </source>
</reference>
<dbReference type="PANTHER" id="PTHR13451:SF0">
    <property type="entry name" value="CROSSOVER JUNCTION ENDONUCLEASE MUS81"/>
    <property type="match status" value="1"/>
</dbReference>
<keyword evidence="1" id="KW-0540">Nuclease</keyword>
<dbReference type="GO" id="GO:0046872">
    <property type="term" value="F:metal ion binding"/>
    <property type="evidence" value="ECO:0007669"/>
    <property type="project" value="UniProtKB-UniRule"/>
</dbReference>
<dbReference type="GO" id="GO:0005634">
    <property type="term" value="C:nucleus"/>
    <property type="evidence" value="ECO:0007669"/>
    <property type="project" value="UniProtKB-SubCell"/>
</dbReference>
<dbReference type="InterPro" id="IPR042530">
    <property type="entry name" value="EME1/EME2_C"/>
</dbReference>
<dbReference type="Pfam" id="PF21292">
    <property type="entry name" value="EME1-MUS81_C"/>
    <property type="match status" value="1"/>
</dbReference>
<comment type="similarity">
    <text evidence="1">Belongs to the XPF family.</text>
</comment>
<keyword evidence="1" id="KW-0233">DNA recombination</keyword>
<keyword evidence="1" id="KW-0479">Metal-binding</keyword>
<dbReference type="Gene3D" id="1.10.150.670">
    <property type="entry name" value="Crossover junction endonuclease EME1, DNA-binding domain"/>
    <property type="match status" value="1"/>
</dbReference>
<accession>A0AAD3RML0</accession>
<dbReference type="FunFam" id="1.10.150.670:FF:000001">
    <property type="entry name" value="Crossover junction endonuclease MUS81"/>
    <property type="match status" value="1"/>
</dbReference>
<comment type="subcellular location">
    <subcellularLocation>
        <location evidence="1">Nucleus</location>
    </subcellularLocation>
</comment>
<dbReference type="EC" id="3.1.22.-" evidence="1"/>
<dbReference type="InterPro" id="IPR033309">
    <property type="entry name" value="Mus81"/>
</dbReference>